<dbReference type="InterPro" id="IPR011701">
    <property type="entry name" value="MFS"/>
</dbReference>
<keyword evidence="8" id="KW-1185">Reference proteome</keyword>
<dbReference type="STRING" id="41067.A0A2I2F3P5"/>
<keyword evidence="2 5" id="KW-0812">Transmembrane</keyword>
<feature type="transmembrane region" description="Helical" evidence="5">
    <location>
        <begin position="424"/>
        <end position="449"/>
    </location>
</feature>
<dbReference type="GO" id="GO:0022857">
    <property type="term" value="F:transmembrane transporter activity"/>
    <property type="evidence" value="ECO:0007669"/>
    <property type="project" value="InterPro"/>
</dbReference>
<evidence type="ECO:0000256" key="2">
    <source>
        <dbReference type="ARBA" id="ARBA00022692"/>
    </source>
</evidence>
<dbReference type="InterPro" id="IPR036259">
    <property type="entry name" value="MFS_trans_sf"/>
</dbReference>
<organism evidence="7 8">
    <name type="scientific">Aspergillus candidus</name>
    <dbReference type="NCBI Taxonomy" id="41067"/>
    <lineage>
        <taxon>Eukaryota</taxon>
        <taxon>Fungi</taxon>
        <taxon>Dikarya</taxon>
        <taxon>Ascomycota</taxon>
        <taxon>Pezizomycotina</taxon>
        <taxon>Eurotiomycetes</taxon>
        <taxon>Eurotiomycetidae</taxon>
        <taxon>Eurotiales</taxon>
        <taxon>Aspergillaceae</taxon>
        <taxon>Aspergillus</taxon>
        <taxon>Aspergillus subgen. Circumdati</taxon>
    </lineage>
</organism>
<proteinExistence type="predicted"/>
<comment type="subcellular location">
    <subcellularLocation>
        <location evidence="1">Membrane</location>
        <topology evidence="1">Multi-pass membrane protein</topology>
    </subcellularLocation>
</comment>
<dbReference type="OrthoDB" id="2962993at2759"/>
<dbReference type="AlphaFoldDB" id="A0A2I2F3P5"/>
<dbReference type="GeneID" id="36520956"/>
<evidence type="ECO:0000256" key="1">
    <source>
        <dbReference type="ARBA" id="ARBA00004141"/>
    </source>
</evidence>
<dbReference type="SUPFAM" id="SSF103473">
    <property type="entry name" value="MFS general substrate transporter"/>
    <property type="match status" value="1"/>
</dbReference>
<evidence type="ECO:0000256" key="3">
    <source>
        <dbReference type="ARBA" id="ARBA00022989"/>
    </source>
</evidence>
<evidence type="ECO:0000259" key="6">
    <source>
        <dbReference type="PROSITE" id="PS50850"/>
    </source>
</evidence>
<accession>A0A2I2F3P5</accession>
<dbReference type="PANTHER" id="PTHR23502:SF157">
    <property type="entry name" value="MAJOR FACILITATOR SUPERFAMILY (MFS) PROFILE DOMAIN-CONTAINING PROTEIN-RELATED"/>
    <property type="match status" value="1"/>
</dbReference>
<keyword evidence="4 5" id="KW-0472">Membrane</keyword>
<evidence type="ECO:0000313" key="8">
    <source>
        <dbReference type="Proteomes" id="UP000234585"/>
    </source>
</evidence>
<feature type="transmembrane region" description="Helical" evidence="5">
    <location>
        <begin position="326"/>
        <end position="344"/>
    </location>
</feature>
<dbReference type="Gene3D" id="1.20.1250.20">
    <property type="entry name" value="MFS general substrate transporter like domains"/>
    <property type="match status" value="1"/>
</dbReference>
<dbReference type="InterPro" id="IPR020846">
    <property type="entry name" value="MFS_dom"/>
</dbReference>
<feature type="transmembrane region" description="Helical" evidence="5">
    <location>
        <begin position="214"/>
        <end position="233"/>
    </location>
</feature>
<evidence type="ECO:0000256" key="5">
    <source>
        <dbReference type="SAM" id="Phobius"/>
    </source>
</evidence>
<protein>
    <submittedName>
        <fullName evidence="7">MFS multidrug transporter</fullName>
    </submittedName>
</protein>
<feature type="transmembrane region" description="Helical" evidence="5">
    <location>
        <begin position="126"/>
        <end position="145"/>
    </location>
</feature>
<gene>
    <name evidence="7" type="ORF">BDW47DRAFT_110728</name>
</gene>
<feature type="transmembrane region" description="Helical" evidence="5">
    <location>
        <begin position="57"/>
        <end position="81"/>
    </location>
</feature>
<evidence type="ECO:0000256" key="4">
    <source>
        <dbReference type="ARBA" id="ARBA00023136"/>
    </source>
</evidence>
<feature type="transmembrane region" description="Helical" evidence="5">
    <location>
        <begin position="182"/>
        <end position="208"/>
    </location>
</feature>
<dbReference type="PANTHER" id="PTHR23502">
    <property type="entry name" value="MAJOR FACILITATOR SUPERFAMILY"/>
    <property type="match status" value="1"/>
</dbReference>
<feature type="transmembrane region" description="Helical" evidence="5">
    <location>
        <begin position="283"/>
        <end position="306"/>
    </location>
</feature>
<keyword evidence="3 5" id="KW-1133">Transmembrane helix</keyword>
<reference evidence="7 8" key="1">
    <citation type="submission" date="2017-12" db="EMBL/GenBank/DDBJ databases">
        <authorList>
            <consortium name="DOE Joint Genome Institute"/>
            <person name="Haridas S."/>
            <person name="Kjaerbolling I."/>
            <person name="Vesth T.C."/>
            <person name="Frisvad J.C."/>
            <person name="Nybo J.L."/>
            <person name="Theobald S."/>
            <person name="Kuo A."/>
            <person name="Bowyer P."/>
            <person name="Matsuda Y."/>
            <person name="Mondo S."/>
            <person name="Lyhne E.K."/>
            <person name="Kogle M.E."/>
            <person name="Clum A."/>
            <person name="Lipzen A."/>
            <person name="Salamov A."/>
            <person name="Ngan C.Y."/>
            <person name="Daum C."/>
            <person name="Chiniquy J."/>
            <person name="Barry K."/>
            <person name="LaButti K."/>
            <person name="Simmons B.A."/>
            <person name="Magnuson J.K."/>
            <person name="Mortensen U.H."/>
            <person name="Larsen T.O."/>
            <person name="Grigoriev I.V."/>
            <person name="Baker S.E."/>
            <person name="Andersen M.R."/>
            <person name="Nordberg H.P."/>
            <person name="Cantor M.N."/>
            <person name="Hua S.X."/>
        </authorList>
    </citation>
    <scope>NUCLEOTIDE SEQUENCE [LARGE SCALE GENOMIC DNA]</scope>
    <source>
        <strain evidence="7 8">CBS 102.13</strain>
    </source>
</reference>
<name>A0A2I2F3P5_ASPCN</name>
<feature type="transmembrane region" description="Helical" evidence="5">
    <location>
        <begin position="461"/>
        <end position="481"/>
    </location>
</feature>
<sequence>MEKSPPAISSSSEESRDISLHNVLVAHGLGLAPDGSFVRWLEKNPRHPRNWSTPRKFYDLIVIHFCDFFVTVASSAGTAAAKAAHVEFGISETMAIFCFVSVSLMGQVLGSLILSSYSETFGRKRLYVLSTAIFSIGCIIIPAVPSLAAVVIGRWVTGFVSSIPANVLTGSLEDMYNSQDRLWWMCMIAVASNLGLVLGPLFGVYITTDLGWRWLFYIMAIITGILAGLCMFIRESRPALVLAHELSLFRQTTGLDTPPPLNPDHSPDFRTFARTTLLRPIQLYTEPIVCCVALMNSTTFGLIYLFSDALLPIYENMGFAQPQASLPFIAMAIGVILSLGMRLIDRVIIRRRINSGRTLLPEHKLTGLCIGTPMLAISLWWFGWTIPPRIQGLHWMVPTLPLVLLGFALNEFLTVMLGYLADSYLCYAASGLAAVALLRGVFSAVFPLFAGHMFSSLGANVATSVLASLATVYCFIPPLFVRYGPQIRARSRFAKHSLRTHEATCIDKDQFVTVAN</sequence>
<dbReference type="Proteomes" id="UP000234585">
    <property type="component" value="Unassembled WGS sequence"/>
</dbReference>
<dbReference type="GO" id="GO:0016020">
    <property type="term" value="C:membrane"/>
    <property type="evidence" value="ECO:0007669"/>
    <property type="project" value="UniProtKB-SubCell"/>
</dbReference>
<dbReference type="EMBL" id="KZ559165">
    <property type="protein sequence ID" value="PLB35251.1"/>
    <property type="molecule type" value="Genomic_DNA"/>
</dbReference>
<feature type="domain" description="Major facilitator superfamily (MFS) profile" evidence="6">
    <location>
        <begin position="59"/>
        <end position="482"/>
    </location>
</feature>
<feature type="transmembrane region" description="Helical" evidence="5">
    <location>
        <begin position="93"/>
        <end position="114"/>
    </location>
</feature>
<dbReference type="PROSITE" id="PS50850">
    <property type="entry name" value="MFS"/>
    <property type="match status" value="1"/>
</dbReference>
<feature type="transmembrane region" description="Helical" evidence="5">
    <location>
        <begin position="395"/>
        <end position="417"/>
    </location>
</feature>
<dbReference type="RefSeq" id="XP_024669263.1">
    <property type="nucleotide sequence ID" value="XM_024813796.1"/>
</dbReference>
<feature type="transmembrane region" description="Helical" evidence="5">
    <location>
        <begin position="365"/>
        <end position="383"/>
    </location>
</feature>
<feature type="transmembrane region" description="Helical" evidence="5">
    <location>
        <begin position="151"/>
        <end position="170"/>
    </location>
</feature>
<evidence type="ECO:0000313" key="7">
    <source>
        <dbReference type="EMBL" id="PLB35251.1"/>
    </source>
</evidence>
<dbReference type="Pfam" id="PF07690">
    <property type="entry name" value="MFS_1"/>
    <property type="match status" value="1"/>
</dbReference>